<name>A0ABX7P9U5_9BACT</name>
<evidence type="ECO:0000313" key="2">
    <source>
        <dbReference type="EMBL" id="QSQ27193.1"/>
    </source>
</evidence>
<feature type="signal peptide" evidence="1">
    <location>
        <begin position="1"/>
        <end position="30"/>
    </location>
</feature>
<organism evidence="2 3">
    <name type="scientific">Pyxidicoccus parkwayensis</name>
    <dbReference type="NCBI Taxonomy" id="2813578"/>
    <lineage>
        <taxon>Bacteria</taxon>
        <taxon>Pseudomonadati</taxon>
        <taxon>Myxococcota</taxon>
        <taxon>Myxococcia</taxon>
        <taxon>Myxococcales</taxon>
        <taxon>Cystobacterineae</taxon>
        <taxon>Myxococcaceae</taxon>
        <taxon>Pyxidicoccus</taxon>
    </lineage>
</organism>
<sequence>MKPGSGASPLFRTAAVLAALLGLSARGSPAQPPEEEAEQAPQLSCYDLVKQKGFTDEHLATQLCQGARSTAPAKCYLRLQNEGSLTDSQVLQLCQYATPEDDPAGCYIQAREKSFIETWRGVQLCQPPIQELLRYCPRYVY</sequence>
<feature type="chain" id="PRO_5046484334" evidence="1">
    <location>
        <begin position="31"/>
        <end position="141"/>
    </location>
</feature>
<dbReference type="RefSeq" id="WP_206728720.1">
    <property type="nucleotide sequence ID" value="NZ_CP071090.1"/>
</dbReference>
<dbReference type="Proteomes" id="UP000662747">
    <property type="component" value="Chromosome"/>
</dbReference>
<protein>
    <submittedName>
        <fullName evidence="2">Uncharacterized protein</fullName>
    </submittedName>
</protein>
<reference evidence="2 3" key="1">
    <citation type="submission" date="2021-02" db="EMBL/GenBank/DDBJ databases">
        <title>De Novo genome assembly of isolated myxobacteria.</title>
        <authorList>
            <person name="Stevens D.C."/>
        </authorList>
    </citation>
    <scope>NUCLEOTIDE SEQUENCE [LARGE SCALE GENOMIC DNA]</scope>
    <source>
        <strain evidence="3">SCPEA02</strain>
    </source>
</reference>
<proteinExistence type="predicted"/>
<evidence type="ECO:0000313" key="3">
    <source>
        <dbReference type="Proteomes" id="UP000662747"/>
    </source>
</evidence>
<keyword evidence="1" id="KW-0732">Signal</keyword>
<keyword evidence="3" id="KW-1185">Reference proteome</keyword>
<accession>A0ABX7P9U5</accession>
<evidence type="ECO:0000256" key="1">
    <source>
        <dbReference type="SAM" id="SignalP"/>
    </source>
</evidence>
<gene>
    <name evidence="2" type="ORF">JY651_20760</name>
</gene>
<dbReference type="EMBL" id="CP071090">
    <property type="protein sequence ID" value="QSQ27193.1"/>
    <property type="molecule type" value="Genomic_DNA"/>
</dbReference>